<keyword evidence="1" id="KW-0472">Membrane</keyword>
<dbReference type="InterPro" id="IPR006896">
    <property type="entry name" value="Sec23/24_trunk_dom"/>
</dbReference>
<dbReference type="Gene3D" id="3.40.50.410">
    <property type="entry name" value="von Willebrand factor, type A domain"/>
    <property type="match status" value="1"/>
</dbReference>
<dbReference type="AlphaFoldDB" id="A0AAP0B140"/>
<keyword evidence="1" id="KW-0931">ER-Golgi transport</keyword>
<keyword evidence="1" id="KW-0813">Transport</keyword>
<keyword evidence="1" id="KW-0862">Zinc</keyword>
<dbReference type="PANTHER" id="PTHR11141:SF22">
    <property type="entry name" value="PROTEIN TRANSPORT PROTEIN SEC23 G"/>
    <property type="match status" value="1"/>
</dbReference>
<organism evidence="3 4">
    <name type="scientific">Platanthera zijinensis</name>
    <dbReference type="NCBI Taxonomy" id="2320716"/>
    <lineage>
        <taxon>Eukaryota</taxon>
        <taxon>Viridiplantae</taxon>
        <taxon>Streptophyta</taxon>
        <taxon>Embryophyta</taxon>
        <taxon>Tracheophyta</taxon>
        <taxon>Spermatophyta</taxon>
        <taxon>Magnoliopsida</taxon>
        <taxon>Liliopsida</taxon>
        <taxon>Asparagales</taxon>
        <taxon>Orchidaceae</taxon>
        <taxon>Orchidoideae</taxon>
        <taxon>Orchideae</taxon>
        <taxon>Orchidinae</taxon>
        <taxon>Platanthera</taxon>
    </lineage>
</organism>
<dbReference type="GO" id="GO:0005789">
    <property type="term" value="C:endoplasmic reticulum membrane"/>
    <property type="evidence" value="ECO:0007669"/>
    <property type="project" value="UniProtKB-SubCell"/>
</dbReference>
<dbReference type="GO" id="GO:0005096">
    <property type="term" value="F:GTPase activator activity"/>
    <property type="evidence" value="ECO:0007669"/>
    <property type="project" value="TreeGrafter"/>
</dbReference>
<evidence type="ECO:0000313" key="3">
    <source>
        <dbReference type="EMBL" id="KAK8923565.1"/>
    </source>
</evidence>
<keyword evidence="4" id="KW-1185">Reference proteome</keyword>
<comment type="similarity">
    <text evidence="1">Belongs to the SEC23/SEC24 family. SEC23 subfamily.</text>
</comment>
<keyword evidence="1" id="KW-0653">Protein transport</keyword>
<keyword evidence="1" id="KW-0968">Cytoplasmic vesicle</keyword>
<accession>A0AAP0B140</accession>
<keyword evidence="1" id="KW-0479">Metal-binding</keyword>
<keyword evidence="1" id="KW-0256">Endoplasmic reticulum</keyword>
<comment type="caution">
    <text evidence="3">The sequence shown here is derived from an EMBL/GenBank/DDBJ whole genome shotgun (WGS) entry which is preliminary data.</text>
</comment>
<dbReference type="SUPFAM" id="SSF53300">
    <property type="entry name" value="vWA-like"/>
    <property type="match status" value="1"/>
</dbReference>
<proteinExistence type="inferred from homology"/>
<dbReference type="GO" id="GO:0030127">
    <property type="term" value="C:COPII vesicle coat"/>
    <property type="evidence" value="ECO:0007669"/>
    <property type="project" value="InterPro"/>
</dbReference>
<dbReference type="PANTHER" id="PTHR11141">
    <property type="entry name" value="PROTEIN TRANSPORT PROTEIN SEC23"/>
    <property type="match status" value="1"/>
</dbReference>
<dbReference type="Proteomes" id="UP001418222">
    <property type="component" value="Unassembled WGS sequence"/>
</dbReference>
<dbReference type="Pfam" id="PF04811">
    <property type="entry name" value="Sec23_trunk"/>
    <property type="match status" value="1"/>
</dbReference>
<dbReference type="GO" id="GO:0046872">
    <property type="term" value="F:metal ion binding"/>
    <property type="evidence" value="ECO:0007669"/>
    <property type="project" value="UniProtKB-KW"/>
</dbReference>
<feature type="domain" description="Sec23/Sec24 trunk" evidence="2">
    <location>
        <begin position="40"/>
        <end position="102"/>
    </location>
</feature>
<dbReference type="GO" id="GO:0006886">
    <property type="term" value="P:intracellular protein transport"/>
    <property type="evidence" value="ECO:0007669"/>
    <property type="project" value="InterPro"/>
</dbReference>
<protein>
    <recommendedName>
        <fullName evidence="1">Protein transport protein SEC23</fullName>
    </recommendedName>
</protein>
<dbReference type="GO" id="GO:0070971">
    <property type="term" value="C:endoplasmic reticulum exit site"/>
    <property type="evidence" value="ECO:0007669"/>
    <property type="project" value="TreeGrafter"/>
</dbReference>
<sequence length="221" mass="23859">MGMHPDDSSLVPPGLPYVERGLMLPSPVSAPPAVAVSAPTPAFVFVVDVCSPEEELRALLNEILHVVANLPENSLVGLVSFGSMVWVHGLGYTACSRVVLFSGDRELSSVKLELVTKELEPAIPRQHSSVSCVKEEAALGTSSRSPSRREKMYKIWIEVITAVFGVMETHKATCRDPDCPHDERPPGGPRTAGRVAGLVAYLTSMRGELAILAQAFRFLAR</sequence>
<dbReference type="InterPro" id="IPR036465">
    <property type="entry name" value="vWFA_dom_sf"/>
</dbReference>
<reference evidence="3 4" key="1">
    <citation type="journal article" date="2022" name="Nat. Plants">
        <title>Genomes of leafy and leafless Platanthera orchids illuminate the evolution of mycoheterotrophy.</title>
        <authorList>
            <person name="Li M.H."/>
            <person name="Liu K.W."/>
            <person name="Li Z."/>
            <person name="Lu H.C."/>
            <person name="Ye Q.L."/>
            <person name="Zhang D."/>
            <person name="Wang J.Y."/>
            <person name="Li Y.F."/>
            <person name="Zhong Z.M."/>
            <person name="Liu X."/>
            <person name="Yu X."/>
            <person name="Liu D.K."/>
            <person name="Tu X.D."/>
            <person name="Liu B."/>
            <person name="Hao Y."/>
            <person name="Liao X.Y."/>
            <person name="Jiang Y.T."/>
            <person name="Sun W.H."/>
            <person name="Chen J."/>
            <person name="Chen Y.Q."/>
            <person name="Ai Y."/>
            <person name="Zhai J.W."/>
            <person name="Wu S.S."/>
            <person name="Zhou Z."/>
            <person name="Hsiao Y.Y."/>
            <person name="Wu W.L."/>
            <person name="Chen Y.Y."/>
            <person name="Lin Y.F."/>
            <person name="Hsu J.L."/>
            <person name="Li C.Y."/>
            <person name="Wang Z.W."/>
            <person name="Zhao X."/>
            <person name="Zhong W.Y."/>
            <person name="Ma X.K."/>
            <person name="Ma L."/>
            <person name="Huang J."/>
            <person name="Chen G.Z."/>
            <person name="Huang M.Z."/>
            <person name="Huang L."/>
            <person name="Peng D.H."/>
            <person name="Luo Y.B."/>
            <person name="Zou S.Q."/>
            <person name="Chen S.P."/>
            <person name="Lan S."/>
            <person name="Tsai W.C."/>
            <person name="Van de Peer Y."/>
            <person name="Liu Z.J."/>
        </authorList>
    </citation>
    <scope>NUCLEOTIDE SEQUENCE [LARGE SCALE GENOMIC DNA]</scope>
    <source>
        <strain evidence="3">Lor287</strain>
    </source>
</reference>
<gene>
    <name evidence="3" type="ORF">KSP39_PZI019628</name>
</gene>
<dbReference type="InterPro" id="IPR037364">
    <property type="entry name" value="Sec23"/>
</dbReference>
<evidence type="ECO:0000313" key="4">
    <source>
        <dbReference type="Proteomes" id="UP001418222"/>
    </source>
</evidence>
<dbReference type="EMBL" id="JBBWWQ010000017">
    <property type="protein sequence ID" value="KAK8923565.1"/>
    <property type="molecule type" value="Genomic_DNA"/>
</dbReference>
<dbReference type="GO" id="GO:0090110">
    <property type="term" value="P:COPII-coated vesicle cargo loading"/>
    <property type="evidence" value="ECO:0007669"/>
    <property type="project" value="TreeGrafter"/>
</dbReference>
<keyword evidence="1" id="KW-0963">Cytoplasm</keyword>
<comment type="function">
    <text evidence="1">Component of the coat protein complex II (COPII) which promotes the formation of transport vesicles from the endoplasmic reticulum (ER). The coat has two main functions, the physical deformation of the endoplasmic reticulum membrane into vesicles and the selection of cargo molecules.</text>
</comment>
<evidence type="ECO:0000256" key="1">
    <source>
        <dbReference type="RuleBase" id="RU365030"/>
    </source>
</evidence>
<comment type="subcellular location">
    <subcellularLocation>
        <location evidence="1">Cytoplasmic vesicle</location>
        <location evidence="1">COPII-coated vesicle membrane</location>
        <topology evidence="1">Peripheral membrane protein</topology>
        <orientation evidence="1">Cytoplasmic side</orientation>
    </subcellularLocation>
    <subcellularLocation>
        <location evidence="1">Endoplasmic reticulum membrane</location>
        <topology evidence="1">Peripheral membrane protein</topology>
        <orientation evidence="1">Cytoplasmic side</orientation>
    </subcellularLocation>
</comment>
<evidence type="ECO:0000259" key="2">
    <source>
        <dbReference type="Pfam" id="PF04811"/>
    </source>
</evidence>
<name>A0AAP0B140_9ASPA</name>